<dbReference type="GO" id="GO:0003677">
    <property type="term" value="F:DNA binding"/>
    <property type="evidence" value="ECO:0007669"/>
    <property type="project" value="UniProtKB-KW"/>
</dbReference>
<evidence type="ECO:0000256" key="8">
    <source>
        <dbReference type="ARBA" id="ARBA00023125"/>
    </source>
</evidence>
<gene>
    <name evidence="14" type="ORF">CWI39_0220p0020</name>
</gene>
<keyword evidence="7" id="KW-0274">FAD</keyword>
<accession>A0A4Q9LIW5</accession>
<dbReference type="Gene3D" id="1.10.579.10">
    <property type="entry name" value="DNA Cyclobutane Dipyrimidine Photolyase, subunit A, domain 3"/>
    <property type="match status" value="1"/>
</dbReference>
<dbReference type="SUPFAM" id="SSF48173">
    <property type="entry name" value="Cryptochrome/photolyase FAD-binding domain"/>
    <property type="match status" value="1"/>
</dbReference>
<dbReference type="VEuPathDB" id="MicrosporidiaDB:CWI39_0220p0020"/>
<keyword evidence="6" id="KW-0227">DNA damage</keyword>
<comment type="catalytic activity">
    <reaction evidence="12">
        <text>cyclobutadipyrimidine (in DNA) = 2 pyrimidine residues (in DNA).</text>
        <dbReference type="EC" id="4.1.99.3"/>
    </reaction>
</comment>
<dbReference type="EMBL" id="PIXR01000220">
    <property type="protein sequence ID" value="TBU08139.1"/>
    <property type="molecule type" value="Genomic_DNA"/>
</dbReference>
<dbReference type="Gene3D" id="3.40.50.620">
    <property type="entry name" value="HUPs"/>
    <property type="match status" value="1"/>
</dbReference>
<dbReference type="PANTHER" id="PTHR10211:SF0">
    <property type="entry name" value="DEOXYRIBODIPYRIMIDINE PHOTO-LYASE"/>
    <property type="match status" value="1"/>
</dbReference>
<dbReference type="VEuPathDB" id="MicrosporidiaDB:CWI36_0685p0050"/>
<dbReference type="Gene3D" id="1.25.40.80">
    <property type="match status" value="1"/>
</dbReference>
<evidence type="ECO:0000256" key="9">
    <source>
        <dbReference type="ARBA" id="ARBA00023204"/>
    </source>
</evidence>
<reference evidence="14 15" key="1">
    <citation type="submission" date="2017-12" db="EMBL/GenBank/DDBJ databases">
        <authorList>
            <person name="Pombert J.-F."/>
            <person name="Haag K.L."/>
            <person name="Ebert D."/>
        </authorList>
    </citation>
    <scope>NUCLEOTIDE SEQUENCE [LARGE SCALE GENOMIC DNA]</scope>
    <source>
        <strain evidence="14">IL-BN-2</strain>
    </source>
</reference>
<dbReference type="FunFam" id="1.10.579.10:FF:000002">
    <property type="entry name" value="Deoxyribodipyrimidine photolyase"/>
    <property type="match status" value="1"/>
</dbReference>
<dbReference type="GO" id="GO:0003904">
    <property type="term" value="F:deoxyribodipyrimidine photo-lyase activity"/>
    <property type="evidence" value="ECO:0007669"/>
    <property type="project" value="UniProtKB-EC"/>
</dbReference>
<name>A0A4Q9LIW5_9MICR</name>
<evidence type="ECO:0000256" key="3">
    <source>
        <dbReference type="ARBA" id="ARBA00013149"/>
    </source>
</evidence>
<feature type="domain" description="Photolyase/cryptochrome alpha/beta" evidence="13">
    <location>
        <begin position="15"/>
        <end position="141"/>
    </location>
</feature>
<organism evidence="14 15">
    <name type="scientific">Hamiltosporidium magnivora</name>
    <dbReference type="NCBI Taxonomy" id="148818"/>
    <lineage>
        <taxon>Eukaryota</taxon>
        <taxon>Fungi</taxon>
        <taxon>Fungi incertae sedis</taxon>
        <taxon>Microsporidia</taxon>
        <taxon>Dubosqiidae</taxon>
        <taxon>Hamiltosporidium</taxon>
    </lineage>
</organism>
<dbReference type="AlphaFoldDB" id="A0A4Q9LIW5"/>
<dbReference type="EC" id="4.1.99.3" evidence="3"/>
<dbReference type="InterPro" id="IPR036134">
    <property type="entry name" value="Crypto/Photolyase_FAD-like_sf"/>
</dbReference>
<dbReference type="InterPro" id="IPR052219">
    <property type="entry name" value="Photolyase_Class-2"/>
</dbReference>
<evidence type="ECO:0000259" key="13">
    <source>
        <dbReference type="PROSITE" id="PS51645"/>
    </source>
</evidence>
<dbReference type="InterPro" id="IPR006050">
    <property type="entry name" value="DNA_photolyase_N"/>
</dbReference>
<evidence type="ECO:0000313" key="15">
    <source>
        <dbReference type="Proteomes" id="UP000293045"/>
    </source>
</evidence>
<evidence type="ECO:0000256" key="11">
    <source>
        <dbReference type="ARBA" id="ARBA00031671"/>
    </source>
</evidence>
<dbReference type="GO" id="GO:0000719">
    <property type="term" value="P:photoreactive repair"/>
    <property type="evidence" value="ECO:0007669"/>
    <property type="project" value="TreeGrafter"/>
</dbReference>
<dbReference type="Pfam" id="PF00875">
    <property type="entry name" value="DNA_photolyase"/>
    <property type="match status" value="1"/>
</dbReference>
<keyword evidence="9" id="KW-0234">DNA repair</keyword>
<comment type="similarity">
    <text evidence="2">Belongs to the DNA photolyase class-2 family.</text>
</comment>
<dbReference type="Proteomes" id="UP000293045">
    <property type="component" value="Unassembled WGS sequence"/>
</dbReference>
<keyword evidence="10 14" id="KW-0456">Lyase</keyword>
<evidence type="ECO:0000256" key="5">
    <source>
        <dbReference type="ARBA" id="ARBA00022630"/>
    </source>
</evidence>
<dbReference type="InterPro" id="IPR014729">
    <property type="entry name" value="Rossmann-like_a/b/a_fold"/>
</dbReference>
<evidence type="ECO:0000256" key="12">
    <source>
        <dbReference type="ARBA" id="ARBA00033999"/>
    </source>
</evidence>
<evidence type="ECO:0000256" key="1">
    <source>
        <dbReference type="ARBA" id="ARBA00001974"/>
    </source>
</evidence>
<comment type="cofactor">
    <cofactor evidence="1">
        <name>FAD</name>
        <dbReference type="ChEBI" id="CHEBI:57692"/>
    </cofactor>
</comment>
<proteinExistence type="inferred from homology"/>
<evidence type="ECO:0000256" key="10">
    <source>
        <dbReference type="ARBA" id="ARBA00023239"/>
    </source>
</evidence>
<sequence length="430" mass="51041">MENRIIEMIENKNTKNILYLMQRDKRIHDNYSVLYSMELANALSSEYFIGTILDEIKLNERQRTFVIEGLKEIEDECKEYNIYFYLIDKLEEFCAQYNIDCIVTDFSPLKEFDKFYEKLRSLCKKHKYSFYVVDSHNMVPCKLIPTYYKSSKAVKTRLYQKYNQYFKDFDTIKFYTNNDSKRCKEIKNNFPKTTVTNGFKGGYSNGMKEVESFFENRFENYDKYRNKPDYDVLSNLSPWIVSGQISAQKVVWLACHKFSNKNENLDTFLNEIFVWKETAEHFCLYNKDYDNINGALPWAYSTLMDHQEDERNNIYTLEQLEKATTHDDLWNAGQKEMLITGKMHGYVRMYWAKQILKWIQDPKKAVETAVQLNDKYSIDGNSPNGYLGVMWCICGSMDYGFAERPIIGKIRPMNAFKAPKYVAKWANKKI</sequence>
<evidence type="ECO:0000256" key="4">
    <source>
        <dbReference type="ARBA" id="ARBA00014046"/>
    </source>
</evidence>
<dbReference type="PANTHER" id="PTHR10211">
    <property type="entry name" value="DEOXYRIBODIPYRIMIDINE PHOTOLYASE"/>
    <property type="match status" value="1"/>
</dbReference>
<evidence type="ECO:0000256" key="2">
    <source>
        <dbReference type="ARBA" id="ARBA00006409"/>
    </source>
</evidence>
<dbReference type="PROSITE" id="PS51645">
    <property type="entry name" value="PHR_CRY_ALPHA_BETA"/>
    <property type="match status" value="1"/>
</dbReference>
<comment type="caution">
    <text evidence="14">The sequence shown here is derived from an EMBL/GenBank/DDBJ whole genome shotgun (WGS) entry which is preliminary data.</text>
</comment>
<evidence type="ECO:0000256" key="6">
    <source>
        <dbReference type="ARBA" id="ARBA00022763"/>
    </source>
</evidence>
<protein>
    <recommendedName>
        <fullName evidence="4">Deoxyribodipyrimidine photo-lyase</fullName>
        <ecNumber evidence="3">4.1.99.3</ecNumber>
    </recommendedName>
    <alternativeName>
        <fullName evidence="11">DNA photolyase</fullName>
    </alternativeName>
</protein>
<dbReference type="SUPFAM" id="SSF52425">
    <property type="entry name" value="Cryptochrome/photolyase, N-terminal domain"/>
    <property type="match status" value="1"/>
</dbReference>
<keyword evidence="5" id="KW-0285">Flavoprotein</keyword>
<keyword evidence="8" id="KW-0238">DNA-binding</keyword>
<dbReference type="InterPro" id="IPR036155">
    <property type="entry name" value="Crypto/Photolyase_N_sf"/>
</dbReference>
<evidence type="ECO:0000256" key="7">
    <source>
        <dbReference type="ARBA" id="ARBA00022827"/>
    </source>
</evidence>
<evidence type="ECO:0000313" key="14">
    <source>
        <dbReference type="EMBL" id="TBU08139.1"/>
    </source>
</evidence>